<dbReference type="GO" id="GO:0036431">
    <property type="term" value="F:dCMP kinase activity"/>
    <property type="evidence" value="ECO:0007669"/>
    <property type="project" value="InterPro"/>
</dbReference>
<keyword evidence="4 10" id="KW-0808">Transferase</keyword>
<comment type="catalytic activity">
    <reaction evidence="9 10">
        <text>CMP + ATP = CDP + ADP</text>
        <dbReference type="Rhea" id="RHEA:11600"/>
        <dbReference type="ChEBI" id="CHEBI:30616"/>
        <dbReference type="ChEBI" id="CHEBI:58069"/>
        <dbReference type="ChEBI" id="CHEBI:60377"/>
        <dbReference type="ChEBI" id="CHEBI:456216"/>
        <dbReference type="EC" id="2.7.4.25"/>
    </reaction>
</comment>
<comment type="catalytic activity">
    <reaction evidence="8 10">
        <text>dCMP + ATP = dCDP + ADP</text>
        <dbReference type="Rhea" id="RHEA:25094"/>
        <dbReference type="ChEBI" id="CHEBI:30616"/>
        <dbReference type="ChEBI" id="CHEBI:57566"/>
        <dbReference type="ChEBI" id="CHEBI:58593"/>
        <dbReference type="ChEBI" id="CHEBI:456216"/>
        <dbReference type="EC" id="2.7.4.25"/>
    </reaction>
</comment>
<dbReference type="STRING" id="1407499.HHUB_3135"/>
<dbReference type="AlphaFoldDB" id="A0A0U5AH67"/>
<evidence type="ECO:0000256" key="3">
    <source>
        <dbReference type="ARBA" id="ARBA00022490"/>
    </source>
</evidence>
<keyword evidence="5 10" id="KW-0547">Nucleotide-binding</keyword>
<dbReference type="Gene3D" id="3.40.50.300">
    <property type="entry name" value="P-loop containing nucleotide triphosphate hydrolases"/>
    <property type="match status" value="1"/>
</dbReference>
<keyword evidence="12" id="KW-1185">Reference proteome</keyword>
<dbReference type="GO" id="GO:0036430">
    <property type="term" value="F:CMP kinase activity"/>
    <property type="evidence" value="ECO:0007669"/>
    <property type="project" value="RHEA"/>
</dbReference>
<evidence type="ECO:0000313" key="11">
    <source>
        <dbReference type="EMBL" id="CQH60096.1"/>
    </source>
</evidence>
<sequence>MLVTISGPPGSGKSTVASALADHLDYDHISGGDIFRELAEDRDLTLEEFNELAEEDPQIDKDLDRQLRETAREQDDVVLESRLAGWMAGEYADIKIWLDAPMGVRARRIADREDKTPAAARAETEKREDSETARYADYYGIDFDDLTIYDLFVNTARWGPDEVTDIVLYAVDNYEPGNDEGPVPIENVDYEF</sequence>
<evidence type="ECO:0000256" key="10">
    <source>
        <dbReference type="HAMAP-Rule" id="MF_00239"/>
    </source>
</evidence>
<dbReference type="HAMAP" id="MF_00239">
    <property type="entry name" value="Cytidyl_kinase_type2"/>
    <property type="match status" value="1"/>
</dbReference>
<dbReference type="SUPFAM" id="SSF52540">
    <property type="entry name" value="P-loop containing nucleoside triphosphate hydrolases"/>
    <property type="match status" value="1"/>
</dbReference>
<gene>
    <name evidence="10 11" type="primary">cmk</name>
    <name evidence="11" type="ORF">HHUB_3135</name>
</gene>
<protein>
    <recommendedName>
        <fullName evidence="10">Cytidylate kinase</fullName>
        <shortName evidence="10">CK</shortName>
        <ecNumber evidence="10">2.7.4.25</ecNumber>
    </recommendedName>
    <alternativeName>
        <fullName evidence="10">Cytidine monophosphate kinase</fullName>
        <shortName evidence="10">CMP kinase</shortName>
    </alternativeName>
</protein>
<evidence type="ECO:0000256" key="7">
    <source>
        <dbReference type="ARBA" id="ARBA00022840"/>
    </source>
</evidence>
<dbReference type="InterPro" id="IPR027417">
    <property type="entry name" value="P-loop_NTPase"/>
</dbReference>
<dbReference type="OrthoDB" id="31096at2157"/>
<evidence type="ECO:0000256" key="1">
    <source>
        <dbReference type="ARBA" id="ARBA00004496"/>
    </source>
</evidence>
<dbReference type="KEGG" id="hhb:Hhub_3135"/>
<evidence type="ECO:0000256" key="9">
    <source>
        <dbReference type="ARBA" id="ARBA00048478"/>
    </source>
</evidence>
<dbReference type="RefSeq" id="WP_059057508.1">
    <property type="nucleotide sequence ID" value="NZ_CEML01000001.1"/>
</dbReference>
<accession>A0A0U5AH67</accession>
<name>A0A0U5AH67_9EURY</name>
<dbReference type="Pfam" id="PF13189">
    <property type="entry name" value="Cytidylate_kin2"/>
    <property type="match status" value="1"/>
</dbReference>
<keyword evidence="7 10" id="KW-0067">ATP-binding</keyword>
<evidence type="ECO:0000256" key="6">
    <source>
        <dbReference type="ARBA" id="ARBA00022777"/>
    </source>
</evidence>
<dbReference type="GO" id="GO:0005737">
    <property type="term" value="C:cytoplasm"/>
    <property type="evidence" value="ECO:0007669"/>
    <property type="project" value="UniProtKB-SubCell"/>
</dbReference>
<comment type="similarity">
    <text evidence="2 10">Belongs to the cytidylate kinase family. Type 2 subfamily.</text>
</comment>
<keyword evidence="3 10" id="KW-0963">Cytoplasm</keyword>
<dbReference type="GO" id="GO:0006220">
    <property type="term" value="P:pyrimidine nucleotide metabolic process"/>
    <property type="evidence" value="ECO:0007669"/>
    <property type="project" value="UniProtKB-UniRule"/>
</dbReference>
<dbReference type="GeneID" id="91107751"/>
<reference evidence="12" key="1">
    <citation type="journal article" date="2016" name="Environ. Microbiol.">
        <title>The complete genome of a viable archaeum isolated from 123-million-year-old rock salt.</title>
        <authorList>
            <person name="Jaakkola S.T."/>
            <person name="Pfeiffer F."/>
            <person name="Ravantti J.J."/>
            <person name="Guo Q."/>
            <person name="Liu Y."/>
            <person name="Chen X."/>
            <person name="Ma H."/>
            <person name="Yang C."/>
            <person name="Oksanen H.M."/>
            <person name="Bamford D.H."/>
        </authorList>
    </citation>
    <scope>NUCLEOTIDE SEQUENCE</scope>
    <source>
        <strain evidence="12">JI20-1</strain>
    </source>
</reference>
<dbReference type="EMBL" id="LN831302">
    <property type="protein sequence ID" value="CQH60096.1"/>
    <property type="molecule type" value="Genomic_DNA"/>
</dbReference>
<dbReference type="NCBIfam" id="TIGR02173">
    <property type="entry name" value="cyt_kin_arch"/>
    <property type="match status" value="1"/>
</dbReference>
<dbReference type="Proteomes" id="UP000066737">
    <property type="component" value="Chromosome I"/>
</dbReference>
<evidence type="ECO:0000256" key="5">
    <source>
        <dbReference type="ARBA" id="ARBA00022741"/>
    </source>
</evidence>
<evidence type="ECO:0000313" key="12">
    <source>
        <dbReference type="Proteomes" id="UP000066737"/>
    </source>
</evidence>
<dbReference type="InterPro" id="IPR011892">
    <property type="entry name" value="Cyt_kin_arch"/>
</dbReference>
<proteinExistence type="inferred from homology"/>
<feature type="binding site" evidence="10">
    <location>
        <begin position="7"/>
        <end position="15"/>
    </location>
    <ligand>
        <name>ATP</name>
        <dbReference type="ChEBI" id="CHEBI:30616"/>
    </ligand>
</feature>
<dbReference type="EC" id="2.7.4.25" evidence="10"/>
<dbReference type="CDD" id="cd02020">
    <property type="entry name" value="CMPK"/>
    <property type="match status" value="1"/>
</dbReference>
<dbReference type="InterPro" id="IPR011994">
    <property type="entry name" value="Cytidylate_kinase_dom"/>
</dbReference>
<evidence type="ECO:0000256" key="8">
    <source>
        <dbReference type="ARBA" id="ARBA00047615"/>
    </source>
</evidence>
<comment type="subcellular location">
    <subcellularLocation>
        <location evidence="1 10">Cytoplasm</location>
    </subcellularLocation>
</comment>
<organism evidence="11 12">
    <name type="scientific">Halobacterium hubeiense</name>
    <dbReference type="NCBI Taxonomy" id="1407499"/>
    <lineage>
        <taxon>Archaea</taxon>
        <taxon>Methanobacteriati</taxon>
        <taxon>Methanobacteriota</taxon>
        <taxon>Stenosarchaea group</taxon>
        <taxon>Halobacteria</taxon>
        <taxon>Halobacteriales</taxon>
        <taxon>Halobacteriaceae</taxon>
        <taxon>Halobacterium</taxon>
    </lineage>
</organism>
<keyword evidence="6 10" id="KW-0418">Kinase</keyword>
<evidence type="ECO:0000256" key="4">
    <source>
        <dbReference type="ARBA" id="ARBA00022679"/>
    </source>
</evidence>
<evidence type="ECO:0000256" key="2">
    <source>
        <dbReference type="ARBA" id="ARBA00011005"/>
    </source>
</evidence>
<dbReference type="GO" id="GO:0005524">
    <property type="term" value="F:ATP binding"/>
    <property type="evidence" value="ECO:0007669"/>
    <property type="project" value="UniProtKB-UniRule"/>
</dbReference>